<name>G4QH80_GLANF</name>
<feature type="domain" description="GmrSD restriction endonucleases N-terminal" evidence="1">
    <location>
        <begin position="13"/>
        <end position="241"/>
    </location>
</feature>
<dbReference type="InterPro" id="IPR011089">
    <property type="entry name" value="GmrSD_C"/>
</dbReference>
<evidence type="ECO:0000313" key="3">
    <source>
        <dbReference type="EMBL" id="AEP29711.1"/>
    </source>
</evidence>
<evidence type="ECO:0000313" key="4">
    <source>
        <dbReference type="Proteomes" id="UP000009282"/>
    </source>
</evidence>
<dbReference type="Pfam" id="PF07510">
    <property type="entry name" value="GmrSD_C"/>
    <property type="match status" value="1"/>
</dbReference>
<gene>
    <name evidence="3" type="ordered locus">GNIT_1594</name>
</gene>
<dbReference type="eggNOG" id="COG1479">
    <property type="taxonomic scope" value="Bacteria"/>
</dbReference>
<dbReference type="RefSeq" id="WP_014108585.1">
    <property type="nucleotide sequence ID" value="NC_016041.1"/>
</dbReference>
<dbReference type="PANTHER" id="PTHR35149">
    <property type="entry name" value="SLL5132 PROTEIN"/>
    <property type="match status" value="1"/>
</dbReference>
<dbReference type="KEGG" id="gni:GNIT_1594"/>
<dbReference type="HOGENOM" id="CLU_011736_6_1_6"/>
<evidence type="ECO:0000259" key="1">
    <source>
        <dbReference type="Pfam" id="PF03235"/>
    </source>
</evidence>
<evidence type="ECO:0008006" key="5">
    <source>
        <dbReference type="Google" id="ProtNLM"/>
    </source>
</evidence>
<protein>
    <recommendedName>
        <fullName evidence="5">DUF262 domain-containing protein</fullName>
    </recommendedName>
</protein>
<dbReference type="EMBL" id="CP003060">
    <property type="protein sequence ID" value="AEP29711.1"/>
    <property type="molecule type" value="Genomic_DNA"/>
</dbReference>
<evidence type="ECO:0000259" key="2">
    <source>
        <dbReference type="Pfam" id="PF07510"/>
    </source>
</evidence>
<proteinExistence type="predicted"/>
<keyword evidence="4" id="KW-1185">Reference proteome</keyword>
<organism evidence="3 4">
    <name type="scientific">Glaciecola nitratireducens (strain JCM 12485 / KCTC 12276 / FR1064)</name>
    <dbReference type="NCBI Taxonomy" id="1085623"/>
    <lineage>
        <taxon>Bacteria</taxon>
        <taxon>Pseudomonadati</taxon>
        <taxon>Pseudomonadota</taxon>
        <taxon>Gammaproteobacteria</taxon>
        <taxon>Alteromonadales</taxon>
        <taxon>Alteromonadaceae</taxon>
        <taxon>Brumicola</taxon>
    </lineage>
</organism>
<dbReference type="AlphaFoldDB" id="G4QH80"/>
<dbReference type="InterPro" id="IPR004919">
    <property type="entry name" value="GmrSD_N"/>
</dbReference>
<dbReference type="PANTHER" id="PTHR35149:SF2">
    <property type="entry name" value="DUF262 DOMAIN-CONTAINING PROTEIN"/>
    <property type="match status" value="1"/>
</dbReference>
<dbReference type="Pfam" id="PF03235">
    <property type="entry name" value="GmrSD_N"/>
    <property type="match status" value="1"/>
</dbReference>
<dbReference type="Proteomes" id="UP000009282">
    <property type="component" value="Chromosome"/>
</dbReference>
<sequence>MSGNLLATNTVSLSDLLSGEKRFEVPLYQRDYSWTQEHWEDLWNDILDISQDFDTKHYMGSLVLQQDQERKYKIIDGQQRITTLSIFVVAVLSILNDLIDQDNEANDNKRRAKIIRERFIGDEDPTSLRYSSKLSLNNNNKDIYERFLIQLDTPRNLRGINASSKLILKCKDYFKEKIVTYAQSELTGEYVVDFLTNQVARKLIFIQIEVEDELSAYTVFETLNARGVELSSSDLLKNYLFSLLVSSTDQDIIQRQWDKICFNVKSEDLPDFLRYYINSTERFVRSHQLFKRIKVNIQTAANAQKFLNDLEQESEVFNALKDPSSDYWSGYPEISKYLKSIKVFGAKQIYPLLMACVRKFANSEVIRVLKLIEAILFRYSVIGKLNPNSLESILSKAAVGVHSGQLTTPRAIFNELKDVYVNDGDFLQSFKKARIVTKNRKKVVRYILFKIENSLRQTELDWETNSGTIEHILPENPSDKWTEVIATRDHEEYIYRLGNYCLLSPSDNKRVGNDSLSTKQSIYQMSDYQLSNEIIDEIWNKESIECRQQMLAERAVVLWKSDYLI</sequence>
<accession>G4QH80</accession>
<dbReference type="OrthoDB" id="9798761at2"/>
<reference evidence="3 4" key="1">
    <citation type="journal article" date="2011" name="J. Bacteriol.">
        <title>Complete genome sequence of seawater bacterium Glaciecola nitratireducens FR1064T.</title>
        <authorList>
            <person name="Bian F."/>
            <person name="Qin Q.L."/>
            <person name="Xie B.B."/>
            <person name="Shu Y.L."/>
            <person name="Zhang X.Y."/>
            <person name="Yu Y."/>
            <person name="Chen B."/>
            <person name="Chen X.L."/>
            <person name="Zhou B.C."/>
            <person name="Zhang Y.Z."/>
        </authorList>
    </citation>
    <scope>NUCLEOTIDE SEQUENCE [LARGE SCALE GENOMIC DNA]</scope>
    <source>
        <strain evidence="4">JCM 12485 / KCTC 12276 / FR1064</strain>
    </source>
</reference>
<feature type="domain" description="GmrSD restriction endonucleases C-terminal" evidence="2">
    <location>
        <begin position="422"/>
        <end position="553"/>
    </location>
</feature>